<protein>
    <submittedName>
        <fullName evidence="1">Uncharacterized protein</fullName>
    </submittedName>
</protein>
<reference evidence="1 2" key="2">
    <citation type="journal article" date="2022" name="Mol. Ecol. Resour.">
        <title>The genomes of chicory, endive, great burdock and yacon provide insights into Asteraceae paleo-polyploidization history and plant inulin production.</title>
        <authorList>
            <person name="Fan W."/>
            <person name="Wang S."/>
            <person name="Wang H."/>
            <person name="Wang A."/>
            <person name="Jiang F."/>
            <person name="Liu H."/>
            <person name="Zhao H."/>
            <person name="Xu D."/>
            <person name="Zhang Y."/>
        </authorList>
    </citation>
    <scope>NUCLEOTIDE SEQUENCE [LARGE SCALE GENOMIC DNA]</scope>
    <source>
        <strain evidence="2">cv. Niubang</strain>
    </source>
</reference>
<dbReference type="Proteomes" id="UP001055879">
    <property type="component" value="Linkage Group LG16"/>
</dbReference>
<proteinExistence type="predicted"/>
<evidence type="ECO:0000313" key="2">
    <source>
        <dbReference type="Proteomes" id="UP001055879"/>
    </source>
</evidence>
<name>A0ACB8XP71_ARCLA</name>
<sequence>MLPLDKNKSSNVTSFCKIFPAFVWTPKSKSKAEKQIEEQRFGKLIDGEAEMEKSNNNCVFWFVWQEQRRWRDGKSNNNRQSCVLIEEQRWEEQQQSCVLVRMARTTKMEKR</sequence>
<organism evidence="1 2">
    <name type="scientific">Arctium lappa</name>
    <name type="common">Greater burdock</name>
    <name type="synonym">Lappa major</name>
    <dbReference type="NCBI Taxonomy" id="4217"/>
    <lineage>
        <taxon>Eukaryota</taxon>
        <taxon>Viridiplantae</taxon>
        <taxon>Streptophyta</taxon>
        <taxon>Embryophyta</taxon>
        <taxon>Tracheophyta</taxon>
        <taxon>Spermatophyta</taxon>
        <taxon>Magnoliopsida</taxon>
        <taxon>eudicotyledons</taxon>
        <taxon>Gunneridae</taxon>
        <taxon>Pentapetalae</taxon>
        <taxon>asterids</taxon>
        <taxon>campanulids</taxon>
        <taxon>Asterales</taxon>
        <taxon>Asteraceae</taxon>
        <taxon>Carduoideae</taxon>
        <taxon>Cardueae</taxon>
        <taxon>Arctiinae</taxon>
        <taxon>Arctium</taxon>
    </lineage>
</organism>
<gene>
    <name evidence="1" type="ORF">L6452_40643</name>
</gene>
<accession>A0ACB8XP71</accession>
<comment type="caution">
    <text evidence="1">The sequence shown here is derived from an EMBL/GenBank/DDBJ whole genome shotgun (WGS) entry which is preliminary data.</text>
</comment>
<dbReference type="EMBL" id="CM042062">
    <property type="protein sequence ID" value="KAI3669408.1"/>
    <property type="molecule type" value="Genomic_DNA"/>
</dbReference>
<keyword evidence="2" id="KW-1185">Reference proteome</keyword>
<evidence type="ECO:0000313" key="1">
    <source>
        <dbReference type="EMBL" id="KAI3669408.1"/>
    </source>
</evidence>
<reference evidence="2" key="1">
    <citation type="journal article" date="2022" name="Mol. Ecol. Resour.">
        <title>The genomes of chicory, endive, great burdock and yacon provide insights into Asteraceae palaeo-polyploidization history and plant inulin production.</title>
        <authorList>
            <person name="Fan W."/>
            <person name="Wang S."/>
            <person name="Wang H."/>
            <person name="Wang A."/>
            <person name="Jiang F."/>
            <person name="Liu H."/>
            <person name="Zhao H."/>
            <person name="Xu D."/>
            <person name="Zhang Y."/>
        </authorList>
    </citation>
    <scope>NUCLEOTIDE SEQUENCE [LARGE SCALE GENOMIC DNA]</scope>
    <source>
        <strain evidence="2">cv. Niubang</strain>
    </source>
</reference>